<dbReference type="CDD" id="cd00761">
    <property type="entry name" value="Glyco_tranf_GTA_type"/>
    <property type="match status" value="1"/>
</dbReference>
<dbReference type="RefSeq" id="WP_381077185.1">
    <property type="nucleotide sequence ID" value="NZ_JBHUDX010000004.1"/>
</dbReference>
<name>A0ABW4IJT2_9ACTN</name>
<gene>
    <name evidence="3" type="ORF">ACFSL4_01215</name>
</gene>
<dbReference type="InterPro" id="IPR001173">
    <property type="entry name" value="Glyco_trans_2-like"/>
</dbReference>
<dbReference type="PANTHER" id="PTHR22916:SF3">
    <property type="entry name" value="UDP-GLCNAC:BETAGAL BETA-1,3-N-ACETYLGLUCOSAMINYLTRANSFERASE-LIKE PROTEIN 1"/>
    <property type="match status" value="1"/>
</dbReference>
<feature type="domain" description="TarS/TarP linker" evidence="2">
    <location>
        <begin position="238"/>
        <end position="325"/>
    </location>
</feature>
<keyword evidence="4" id="KW-1185">Reference proteome</keyword>
<dbReference type="InterPro" id="IPR054028">
    <property type="entry name" value="TarS/TarP_linker"/>
</dbReference>
<dbReference type="PANTHER" id="PTHR22916">
    <property type="entry name" value="GLYCOSYLTRANSFERASE"/>
    <property type="match status" value="1"/>
</dbReference>
<evidence type="ECO:0000313" key="4">
    <source>
        <dbReference type="Proteomes" id="UP001597261"/>
    </source>
</evidence>
<organism evidence="3 4">
    <name type="scientific">Streptomyces caeni</name>
    <dbReference type="NCBI Taxonomy" id="2307231"/>
    <lineage>
        <taxon>Bacteria</taxon>
        <taxon>Bacillati</taxon>
        <taxon>Actinomycetota</taxon>
        <taxon>Actinomycetes</taxon>
        <taxon>Kitasatosporales</taxon>
        <taxon>Streptomycetaceae</taxon>
        <taxon>Streptomyces</taxon>
    </lineage>
</organism>
<comment type="caution">
    <text evidence="3">The sequence shown here is derived from an EMBL/GenBank/DDBJ whole genome shotgun (WGS) entry which is preliminary data.</text>
</comment>
<proteinExistence type="predicted"/>
<dbReference type="Gene3D" id="3.90.550.10">
    <property type="entry name" value="Spore Coat Polysaccharide Biosynthesis Protein SpsA, Chain A"/>
    <property type="match status" value="1"/>
</dbReference>
<evidence type="ECO:0000313" key="3">
    <source>
        <dbReference type="EMBL" id="MFD1656887.1"/>
    </source>
</evidence>
<dbReference type="Pfam" id="PF00535">
    <property type="entry name" value="Glycos_transf_2"/>
    <property type="match status" value="1"/>
</dbReference>
<dbReference type="Proteomes" id="UP001597261">
    <property type="component" value="Unassembled WGS sequence"/>
</dbReference>
<accession>A0ABW4IJT2</accession>
<sequence>MAPESQVGTPPDVSVVVAVYNTMPYLTECLDSLVGQSIGRDRLEIVAVDDGSTDDSGRELDRFAELYPGTVKVIHQANSGGPAAPSNRALDVATGRYVYFIGSDDHLGDQALERMVTCADEHRSDVVVGKMVGTNGRYVHQALYKESAPDVSLYDSALPFTLANTKLFRRELVEQHKLRFPEHLPVGSDQPFTIEACVRARKISVVADYTCYYAVKRGDASNITYRADHLARLRCTAEIMDFTAGLIEAGPKRDAVLRRHFTWELAKLIQDDFPALDRDLRREICAGIARLADTYFTDGIRDAMDVKRRVRICLARAGAVDELCEAITSEKQNGAPPFLLEGDRAHARYPGFRDSLVGVPDRCYEVLGEAVPGPLAQGTELLASAWEQEDGRLAYTASVRVPVAGDAGGATVRLAQGAMPKSADKPGARRLPADRTLPALEGDIRLEPAPEGAATVLHVRLPLELRTVKRGLRVYLDVAGSTYEIPVRGKDKPMPLARRWGRREDPYRASAMVNDKGRVVIATAQMFPPKRTLVLRAMKALARRLKAGLVGSKPSGAKKSNGSKRK</sequence>
<dbReference type="EMBL" id="JBHUDX010000004">
    <property type="protein sequence ID" value="MFD1656887.1"/>
    <property type="molecule type" value="Genomic_DNA"/>
</dbReference>
<evidence type="ECO:0000259" key="1">
    <source>
        <dbReference type="Pfam" id="PF00535"/>
    </source>
</evidence>
<dbReference type="SUPFAM" id="SSF53448">
    <property type="entry name" value="Nucleotide-diphospho-sugar transferases"/>
    <property type="match status" value="1"/>
</dbReference>
<feature type="domain" description="Glycosyltransferase 2-like" evidence="1">
    <location>
        <begin position="14"/>
        <end position="154"/>
    </location>
</feature>
<evidence type="ECO:0000259" key="2">
    <source>
        <dbReference type="Pfam" id="PF22181"/>
    </source>
</evidence>
<protein>
    <submittedName>
        <fullName evidence="3">Glycosyltransferase family 2 protein</fullName>
    </submittedName>
</protein>
<dbReference type="Pfam" id="PF22181">
    <property type="entry name" value="TarS_linker"/>
    <property type="match status" value="1"/>
</dbReference>
<reference evidence="4" key="1">
    <citation type="journal article" date="2019" name="Int. J. Syst. Evol. Microbiol.">
        <title>The Global Catalogue of Microorganisms (GCM) 10K type strain sequencing project: providing services to taxonomists for standard genome sequencing and annotation.</title>
        <authorList>
            <consortium name="The Broad Institute Genomics Platform"/>
            <consortium name="The Broad Institute Genome Sequencing Center for Infectious Disease"/>
            <person name="Wu L."/>
            <person name="Ma J."/>
        </authorList>
    </citation>
    <scope>NUCLEOTIDE SEQUENCE [LARGE SCALE GENOMIC DNA]</scope>
    <source>
        <strain evidence="4">CGMCC 1.12470</strain>
    </source>
</reference>
<dbReference type="InterPro" id="IPR029044">
    <property type="entry name" value="Nucleotide-diphossugar_trans"/>
</dbReference>